<dbReference type="InterPro" id="IPR012336">
    <property type="entry name" value="Thioredoxin-like_fold"/>
</dbReference>
<proteinExistence type="predicted"/>
<reference evidence="3 4" key="1">
    <citation type="submission" date="2018-08" db="EMBL/GenBank/DDBJ databases">
        <title>Complete genome sequencing of Blastochloris tepida GI.</title>
        <authorList>
            <person name="Tsukatani Y."/>
            <person name="Mori H."/>
        </authorList>
    </citation>
    <scope>NUCLEOTIDE SEQUENCE [LARGE SCALE GENOMIC DNA]</scope>
    <source>
        <strain evidence="3 4">GI</strain>
    </source>
</reference>
<feature type="domain" description="Thioredoxin-like fold" evidence="2">
    <location>
        <begin position="51"/>
        <end position="163"/>
    </location>
</feature>
<dbReference type="Proteomes" id="UP000266934">
    <property type="component" value="Chromosome"/>
</dbReference>
<accession>A0A348FXG0</accession>
<sequence length="186" mass="20918">MLSRRAVLAASLLPFAGTLRAEPLVTEDGLLTQDWFLHSLLELSDDLAAATAAGKRFAIMWELRGCPYCRETHVKNFGDPAIAEFVRTRFDVLQLNVTGQREVVDFDGAKLTEKALAEKYGVRYTPTFQFFPQSAEGLAGKKPREREVARAQGYLEPPQFLALFRFVADKAYETGPLREYLRTQGL</sequence>
<keyword evidence="1" id="KW-0732">Signal</keyword>
<dbReference type="RefSeq" id="WP_126397633.1">
    <property type="nucleotide sequence ID" value="NZ_AP018907.1"/>
</dbReference>
<dbReference type="OrthoDB" id="9811036at2"/>
<evidence type="ECO:0000313" key="4">
    <source>
        <dbReference type="Proteomes" id="UP000266934"/>
    </source>
</evidence>
<evidence type="ECO:0000313" key="3">
    <source>
        <dbReference type="EMBL" id="BBF91993.1"/>
    </source>
</evidence>
<protein>
    <submittedName>
        <fullName evidence="3">Thioredoxin</fullName>
    </submittedName>
</protein>
<dbReference type="Gene3D" id="3.40.30.10">
    <property type="entry name" value="Glutaredoxin"/>
    <property type="match status" value="1"/>
</dbReference>
<dbReference type="InterPro" id="IPR036249">
    <property type="entry name" value="Thioredoxin-like_sf"/>
</dbReference>
<dbReference type="InterPro" id="IPR041737">
    <property type="entry name" value="SoxW"/>
</dbReference>
<dbReference type="CDD" id="cd02951">
    <property type="entry name" value="SoxW"/>
    <property type="match status" value="1"/>
</dbReference>
<dbReference type="EMBL" id="AP018907">
    <property type="protein sequence ID" value="BBF91993.1"/>
    <property type="molecule type" value="Genomic_DNA"/>
</dbReference>
<feature type="signal peptide" evidence="1">
    <location>
        <begin position="1"/>
        <end position="21"/>
    </location>
</feature>
<dbReference type="AlphaFoldDB" id="A0A348FXG0"/>
<name>A0A348FXG0_9HYPH</name>
<organism evidence="3 4">
    <name type="scientific">Blastochloris tepida</name>
    <dbReference type="NCBI Taxonomy" id="2233851"/>
    <lineage>
        <taxon>Bacteria</taxon>
        <taxon>Pseudomonadati</taxon>
        <taxon>Pseudomonadota</taxon>
        <taxon>Alphaproteobacteria</taxon>
        <taxon>Hyphomicrobiales</taxon>
        <taxon>Blastochloridaceae</taxon>
        <taxon>Blastochloris</taxon>
    </lineage>
</organism>
<evidence type="ECO:0000259" key="2">
    <source>
        <dbReference type="Pfam" id="PF13098"/>
    </source>
</evidence>
<gene>
    <name evidence="3" type="primary">soxW</name>
    <name evidence="3" type="ORF">BLTE_06780</name>
</gene>
<keyword evidence="4" id="KW-1185">Reference proteome</keyword>
<dbReference type="Pfam" id="PF13098">
    <property type="entry name" value="Thioredoxin_2"/>
    <property type="match status" value="1"/>
</dbReference>
<evidence type="ECO:0000256" key="1">
    <source>
        <dbReference type="SAM" id="SignalP"/>
    </source>
</evidence>
<dbReference type="KEGG" id="blag:BLTE_06780"/>
<dbReference type="SUPFAM" id="SSF52833">
    <property type="entry name" value="Thioredoxin-like"/>
    <property type="match status" value="1"/>
</dbReference>
<feature type="chain" id="PRO_5016559429" evidence="1">
    <location>
        <begin position="22"/>
        <end position="186"/>
    </location>
</feature>